<keyword evidence="2" id="KW-1185">Reference proteome</keyword>
<protein>
    <submittedName>
        <fullName evidence="1">Class I SAM-dependent methyltransferase</fullName>
    </submittedName>
</protein>
<reference evidence="2" key="1">
    <citation type="journal article" date="2019" name="Int. J. Syst. Evol. Microbiol.">
        <title>The Global Catalogue of Microorganisms (GCM) 10K type strain sequencing project: providing services to taxonomists for standard genome sequencing and annotation.</title>
        <authorList>
            <consortium name="The Broad Institute Genomics Platform"/>
            <consortium name="The Broad Institute Genome Sequencing Center for Infectious Disease"/>
            <person name="Wu L."/>
            <person name="Ma J."/>
        </authorList>
    </citation>
    <scope>NUCLEOTIDE SEQUENCE [LARGE SCALE GENOMIC DNA]</scope>
    <source>
        <strain evidence="2">CGMCC 1.12376</strain>
    </source>
</reference>
<dbReference type="Gene3D" id="3.40.50.150">
    <property type="entry name" value="Vaccinia Virus protein VP39"/>
    <property type="match status" value="1"/>
</dbReference>
<dbReference type="PANTHER" id="PTHR35276:SF1">
    <property type="entry name" value="TRNA (MNM(5)S(2)U34)-METHYLTRANSFERASE, CHLOROPLASTIC"/>
    <property type="match status" value="1"/>
</dbReference>
<gene>
    <name evidence="1" type="ORF">ACFSBH_12755</name>
</gene>
<dbReference type="Pfam" id="PF06962">
    <property type="entry name" value="rRNA_methylase"/>
    <property type="match status" value="1"/>
</dbReference>
<dbReference type="PANTHER" id="PTHR35276">
    <property type="entry name" value="S-ADENOSYL-L-METHIONINE-DEPENDENT METHYLTRANSFERASES SUPERFAMILY PROTEIN"/>
    <property type="match status" value="1"/>
</dbReference>
<dbReference type="CDD" id="cd02440">
    <property type="entry name" value="AdoMet_MTases"/>
    <property type="match status" value="1"/>
</dbReference>
<dbReference type="RefSeq" id="WP_251512977.1">
    <property type="nucleotide sequence ID" value="NZ_JAMBON010000009.1"/>
</dbReference>
<accession>A0ABW4HS86</accession>
<comment type="caution">
    <text evidence="1">The sequence shown here is derived from an EMBL/GenBank/DDBJ whole genome shotgun (WGS) entry which is preliminary data.</text>
</comment>
<dbReference type="Proteomes" id="UP001597221">
    <property type="component" value="Unassembled WGS sequence"/>
</dbReference>
<evidence type="ECO:0000313" key="2">
    <source>
        <dbReference type="Proteomes" id="UP001597221"/>
    </source>
</evidence>
<keyword evidence="1" id="KW-0489">Methyltransferase</keyword>
<keyword evidence="1" id="KW-0808">Transferase</keyword>
<name>A0ABW4HS86_9BACI</name>
<sequence>MLKNILHYAHYLLEQTLKPGEITIDATCGNGNDTLYLAELVGKDGKVLAFDIQEQAIHTTKKRLNEAGINHVTLIQESHEYVDRFLGESEQIGAAIFNLGYLPRSDKTIITESKSTIPAVEKILTKLRHEGLLVLVVYHGHKGGKEEKDALLQYVTQLDQKKYHVLQYQFINQKNNPPFLLAIEKLTD</sequence>
<dbReference type="InterPro" id="IPR010719">
    <property type="entry name" value="MnmM_MeTrfase"/>
</dbReference>
<organism evidence="1 2">
    <name type="scientific">Oceanobacillus luteolus</name>
    <dbReference type="NCBI Taxonomy" id="1274358"/>
    <lineage>
        <taxon>Bacteria</taxon>
        <taxon>Bacillati</taxon>
        <taxon>Bacillota</taxon>
        <taxon>Bacilli</taxon>
        <taxon>Bacillales</taxon>
        <taxon>Bacillaceae</taxon>
        <taxon>Oceanobacillus</taxon>
    </lineage>
</organism>
<dbReference type="GO" id="GO:0032259">
    <property type="term" value="P:methylation"/>
    <property type="evidence" value="ECO:0007669"/>
    <property type="project" value="UniProtKB-KW"/>
</dbReference>
<evidence type="ECO:0000313" key="1">
    <source>
        <dbReference type="EMBL" id="MFD1608498.1"/>
    </source>
</evidence>
<dbReference type="SUPFAM" id="SSF53335">
    <property type="entry name" value="S-adenosyl-L-methionine-dependent methyltransferases"/>
    <property type="match status" value="1"/>
</dbReference>
<dbReference type="EMBL" id="JBHUDE010000105">
    <property type="protein sequence ID" value="MFD1608498.1"/>
    <property type="molecule type" value="Genomic_DNA"/>
</dbReference>
<dbReference type="GO" id="GO:0008168">
    <property type="term" value="F:methyltransferase activity"/>
    <property type="evidence" value="ECO:0007669"/>
    <property type="project" value="UniProtKB-KW"/>
</dbReference>
<dbReference type="InterPro" id="IPR029063">
    <property type="entry name" value="SAM-dependent_MTases_sf"/>
</dbReference>
<proteinExistence type="predicted"/>